<accession>A0A7S3GE76</accession>
<dbReference type="Gene3D" id="3.90.1170.20">
    <property type="entry name" value="Quinolinate phosphoribosyl transferase, N-terminal domain"/>
    <property type="match status" value="1"/>
</dbReference>
<dbReference type="GO" id="GO:0009435">
    <property type="term" value="P:NAD+ biosynthetic process"/>
    <property type="evidence" value="ECO:0007669"/>
    <property type="project" value="TreeGrafter"/>
</dbReference>
<reference evidence="1" key="1">
    <citation type="submission" date="2021-01" db="EMBL/GenBank/DDBJ databases">
        <authorList>
            <person name="Corre E."/>
            <person name="Pelletier E."/>
            <person name="Niang G."/>
            <person name="Scheremetjew M."/>
            <person name="Finn R."/>
            <person name="Kale V."/>
            <person name="Holt S."/>
            <person name="Cochrane G."/>
            <person name="Meng A."/>
            <person name="Brown T."/>
            <person name="Cohen L."/>
        </authorList>
    </citation>
    <scope>NUCLEOTIDE SEQUENCE</scope>
    <source>
        <strain evidence="1">NIES-2562</strain>
    </source>
</reference>
<organism evidence="1">
    <name type="scientific">Palpitomonas bilix</name>
    <dbReference type="NCBI Taxonomy" id="652834"/>
    <lineage>
        <taxon>Eukaryota</taxon>
        <taxon>Eukaryota incertae sedis</taxon>
    </lineage>
</organism>
<protein>
    <submittedName>
        <fullName evidence="1">Uncharacterized protein</fullName>
    </submittedName>
</protein>
<dbReference type="PANTHER" id="PTHR32179">
    <property type="entry name" value="NICOTINATE-NUCLEOTIDE PYROPHOSPHORYLASE [CARBOXYLATING]"/>
    <property type="match status" value="1"/>
</dbReference>
<dbReference type="EMBL" id="HBIB01039656">
    <property type="protein sequence ID" value="CAE0263520.1"/>
    <property type="molecule type" value="Transcribed_RNA"/>
</dbReference>
<dbReference type="SUPFAM" id="SSF54675">
    <property type="entry name" value="Nicotinate/Quinolinate PRTase N-terminal domain-like"/>
    <property type="match status" value="1"/>
</dbReference>
<dbReference type="GO" id="GO:0004514">
    <property type="term" value="F:nicotinate-nucleotide diphosphorylase (carboxylating) activity"/>
    <property type="evidence" value="ECO:0007669"/>
    <property type="project" value="TreeGrafter"/>
</dbReference>
<dbReference type="InterPro" id="IPR027277">
    <property type="entry name" value="NadC/ModD"/>
</dbReference>
<dbReference type="GO" id="GO:0005737">
    <property type="term" value="C:cytoplasm"/>
    <property type="evidence" value="ECO:0007669"/>
    <property type="project" value="TreeGrafter"/>
</dbReference>
<dbReference type="PANTHER" id="PTHR32179:SF3">
    <property type="entry name" value="NICOTINATE-NUCLEOTIDE PYROPHOSPHORYLASE [CARBOXYLATING]"/>
    <property type="match status" value="1"/>
</dbReference>
<sequence>MAEYKKAKGEAVDYSGTLPPSWKRVVEVWLDEDVPNFDAGGYVVGDKESTAFLLGKSDGVLAGAPFFEAIFNVRSHCSRSIRLSKFFSPLSLPMDLVIPRHVLGFIL</sequence>
<name>A0A7S3GE76_9EUKA</name>
<dbReference type="GO" id="GO:0034213">
    <property type="term" value="P:quinolinate catabolic process"/>
    <property type="evidence" value="ECO:0007669"/>
    <property type="project" value="TreeGrafter"/>
</dbReference>
<evidence type="ECO:0000313" key="1">
    <source>
        <dbReference type="EMBL" id="CAE0263520.1"/>
    </source>
</evidence>
<proteinExistence type="predicted"/>
<gene>
    <name evidence="1" type="ORF">PBIL07802_LOCUS25821</name>
</gene>
<dbReference type="InterPro" id="IPR037128">
    <property type="entry name" value="Quinolinate_PRibosylTase_N_sf"/>
</dbReference>
<dbReference type="AlphaFoldDB" id="A0A7S3GE76"/>